<dbReference type="Pfam" id="PF12685">
    <property type="entry name" value="SpoIIIAH"/>
    <property type="match status" value="1"/>
</dbReference>
<protein>
    <submittedName>
        <fullName evidence="1">SpoIIIAH-like family protein</fullName>
    </submittedName>
</protein>
<dbReference type="Proteomes" id="UP001154312">
    <property type="component" value="Unassembled WGS sequence"/>
</dbReference>
<evidence type="ECO:0000313" key="2">
    <source>
        <dbReference type="Proteomes" id="UP001154312"/>
    </source>
</evidence>
<sequence>MKTVIINKKILSLTVLSVIGVAVLLLCRYGAVKVSTIISDTRISIPAAGEVRINNAGTAPGNAGTVPGGQAAGDLKEKNIQENNSNFYVEYRLARERTRGQRVEWLREVINNVNSSSETRQKAQDSLLSISSSMEKEVEIENLIKAKGYDDAAVLIDSRSVTAVIATDNLNPEETVRLAELISRGTGIDSSNILIIAKL</sequence>
<name>A0A9X4H770_9FIRM</name>
<dbReference type="Gene3D" id="1.10.287.4300">
    <property type="entry name" value="Stage III sporulation protein AH-like"/>
    <property type="match status" value="1"/>
</dbReference>
<accession>A0A9X4H770</accession>
<organism evidence="1 2">
    <name type="scientific">Pelotomaculum isophthalicicum JI</name>
    <dbReference type="NCBI Taxonomy" id="947010"/>
    <lineage>
        <taxon>Bacteria</taxon>
        <taxon>Bacillati</taxon>
        <taxon>Bacillota</taxon>
        <taxon>Clostridia</taxon>
        <taxon>Eubacteriales</taxon>
        <taxon>Desulfotomaculaceae</taxon>
        <taxon>Pelotomaculum</taxon>
    </lineage>
</organism>
<comment type="caution">
    <text evidence="1">The sequence shown here is derived from an EMBL/GenBank/DDBJ whole genome shotgun (WGS) entry which is preliminary data.</text>
</comment>
<keyword evidence="2" id="KW-1185">Reference proteome</keyword>
<dbReference type="InterPro" id="IPR024232">
    <property type="entry name" value="SpoIIIAH"/>
</dbReference>
<gene>
    <name evidence="1" type="ORF">L7E55_03780</name>
</gene>
<dbReference type="RefSeq" id="WP_277442718.1">
    <property type="nucleotide sequence ID" value="NZ_JAKOAV010000004.1"/>
</dbReference>
<dbReference type="AlphaFoldDB" id="A0A9X4H770"/>
<dbReference type="InterPro" id="IPR038503">
    <property type="entry name" value="SpoIIIAH_sf"/>
</dbReference>
<reference evidence="1" key="1">
    <citation type="submission" date="2022-02" db="EMBL/GenBank/DDBJ databases">
        <authorList>
            <person name="Leng L."/>
        </authorList>
    </citation>
    <scope>NUCLEOTIDE SEQUENCE</scope>
    <source>
        <strain evidence="1">JI</strain>
    </source>
</reference>
<proteinExistence type="predicted"/>
<evidence type="ECO:0000313" key="1">
    <source>
        <dbReference type="EMBL" id="MDF9407489.1"/>
    </source>
</evidence>
<dbReference type="EMBL" id="JAKOAV010000004">
    <property type="protein sequence ID" value="MDF9407489.1"/>
    <property type="molecule type" value="Genomic_DNA"/>
</dbReference>